<feature type="transmembrane region" description="Helical" evidence="2">
    <location>
        <begin position="51"/>
        <end position="71"/>
    </location>
</feature>
<evidence type="ECO:0000259" key="4">
    <source>
        <dbReference type="PROSITE" id="PS50113"/>
    </source>
</evidence>
<dbReference type="InterPro" id="IPR000160">
    <property type="entry name" value="GGDEF_dom"/>
</dbReference>
<dbReference type="InterPro" id="IPR001610">
    <property type="entry name" value="PAC"/>
</dbReference>
<dbReference type="SUPFAM" id="SSF55073">
    <property type="entry name" value="Nucleotide cyclase"/>
    <property type="match status" value="1"/>
</dbReference>
<feature type="domain" description="PAS" evidence="3">
    <location>
        <begin position="114"/>
        <end position="168"/>
    </location>
</feature>
<evidence type="ECO:0000256" key="1">
    <source>
        <dbReference type="ARBA" id="ARBA00001946"/>
    </source>
</evidence>
<dbReference type="EMBL" id="ASAD01000011">
    <property type="protein sequence ID" value="EON92119.1"/>
    <property type="molecule type" value="Genomic_DNA"/>
</dbReference>
<sequence>MRDLKKRHTPLQRSVVIVVIYLCAGWLWITFSDAVAEAWISDTRMLSRVQTWKGLLFVLVTGGVLFAVLLAQFRKDCNLIKLQQDQREALRQQERQLAVLMGNLPGMAYRCRFDEHWTVLFASEGCQVLTGYAPDELVDNRVASYASLIDPESTDEVSRAVEASVAKDEPFSIEYALRRKDGQTIWVWERGRCIDDDGDLVLEGIVLDISDRKALEEELSELATNDPLTGLNNRREMTHLLEEEVARATRYGREVAFLWIDFDHFKEINDSFGHAAGDAVLRNVSHLLVDGIRTVDSVGRFGGEEFVILLPEMGVEEAREAAERLRQRVHETPIPLDTGETVPLTISIGIAVFPQHGRSPEALCAAADKAMYRAKQFGRNCVVMASAPAEAQNS</sequence>
<dbReference type="PANTHER" id="PTHR46663">
    <property type="entry name" value="DIGUANYLATE CYCLASE DGCT-RELATED"/>
    <property type="match status" value="1"/>
</dbReference>
<dbReference type="CDD" id="cd00130">
    <property type="entry name" value="PAS"/>
    <property type="match status" value="1"/>
</dbReference>
<feature type="transmembrane region" description="Helical" evidence="2">
    <location>
        <begin position="12"/>
        <end position="31"/>
    </location>
</feature>
<keyword evidence="2" id="KW-0812">Transmembrane</keyword>
<dbReference type="InterPro" id="IPR000014">
    <property type="entry name" value="PAS"/>
</dbReference>
<evidence type="ECO:0000256" key="2">
    <source>
        <dbReference type="SAM" id="Phobius"/>
    </source>
</evidence>
<dbReference type="InterPro" id="IPR052163">
    <property type="entry name" value="DGC-Regulatory_Protein"/>
</dbReference>
<comment type="caution">
    <text evidence="6">The sequence shown here is derived from an EMBL/GenBank/DDBJ whole genome shotgun (WGS) entry which is preliminary data.</text>
</comment>
<protein>
    <submittedName>
        <fullName evidence="6">Diguanylate cyclase</fullName>
    </submittedName>
</protein>
<feature type="domain" description="PAC" evidence="4">
    <location>
        <begin position="171"/>
        <end position="221"/>
    </location>
</feature>
<dbReference type="NCBIfam" id="TIGR00254">
    <property type="entry name" value="GGDEF"/>
    <property type="match status" value="1"/>
</dbReference>
<dbReference type="Pfam" id="PF00990">
    <property type="entry name" value="GGDEF"/>
    <property type="match status" value="1"/>
</dbReference>
<dbReference type="Gene3D" id="3.30.450.20">
    <property type="entry name" value="PAS domain"/>
    <property type="match status" value="1"/>
</dbReference>
<evidence type="ECO:0000313" key="7">
    <source>
        <dbReference type="Proteomes" id="UP000016540"/>
    </source>
</evidence>
<dbReference type="PROSITE" id="PS50113">
    <property type="entry name" value="PAC"/>
    <property type="match status" value="1"/>
</dbReference>
<gene>
    <name evidence="6" type="ORF">MARLIPOL_10871</name>
</gene>
<keyword evidence="7" id="KW-1185">Reference proteome</keyword>
<dbReference type="PATRIC" id="fig|1318628.3.peg.2170"/>
<dbReference type="Pfam" id="PF08447">
    <property type="entry name" value="PAS_3"/>
    <property type="match status" value="1"/>
</dbReference>
<dbReference type="GO" id="GO:0003824">
    <property type="term" value="F:catalytic activity"/>
    <property type="evidence" value="ECO:0007669"/>
    <property type="project" value="UniProtKB-ARBA"/>
</dbReference>
<evidence type="ECO:0000259" key="5">
    <source>
        <dbReference type="PROSITE" id="PS50887"/>
    </source>
</evidence>
<dbReference type="Proteomes" id="UP000016540">
    <property type="component" value="Unassembled WGS sequence"/>
</dbReference>
<dbReference type="STRING" id="1318628.MARLIPOL_10871"/>
<dbReference type="eggNOG" id="COG2199">
    <property type="taxonomic scope" value="Bacteria"/>
</dbReference>
<dbReference type="SMART" id="SM00086">
    <property type="entry name" value="PAC"/>
    <property type="match status" value="1"/>
</dbReference>
<dbReference type="InterPro" id="IPR013655">
    <property type="entry name" value="PAS_fold_3"/>
</dbReference>
<dbReference type="HOGENOM" id="CLU_000445_11_4_6"/>
<dbReference type="RefSeq" id="WP_012138209.1">
    <property type="nucleotide sequence ID" value="NZ_KE007325.1"/>
</dbReference>
<dbReference type="InterPro" id="IPR035965">
    <property type="entry name" value="PAS-like_dom_sf"/>
</dbReference>
<dbReference type="InterPro" id="IPR043128">
    <property type="entry name" value="Rev_trsase/Diguanyl_cyclase"/>
</dbReference>
<organism evidence="6 7">
    <name type="scientific">Marinobacter lipolyticus SM19</name>
    <dbReference type="NCBI Taxonomy" id="1318628"/>
    <lineage>
        <taxon>Bacteria</taxon>
        <taxon>Pseudomonadati</taxon>
        <taxon>Pseudomonadota</taxon>
        <taxon>Gammaproteobacteria</taxon>
        <taxon>Pseudomonadales</taxon>
        <taxon>Marinobacteraceae</taxon>
        <taxon>Marinobacter</taxon>
    </lineage>
</organism>
<dbReference type="OrthoDB" id="5620448at2"/>
<keyword evidence="2" id="KW-1133">Transmembrane helix</keyword>
<keyword evidence="2" id="KW-0472">Membrane</keyword>
<dbReference type="AlphaFoldDB" id="R8B0K8"/>
<dbReference type="SMART" id="SM00091">
    <property type="entry name" value="PAS"/>
    <property type="match status" value="1"/>
</dbReference>
<accession>R8B0K8</accession>
<comment type="cofactor">
    <cofactor evidence="1">
        <name>Mg(2+)</name>
        <dbReference type="ChEBI" id="CHEBI:18420"/>
    </cofactor>
</comment>
<dbReference type="PANTHER" id="PTHR46663:SF4">
    <property type="entry name" value="DIGUANYLATE CYCLASE DGCT-RELATED"/>
    <property type="match status" value="1"/>
</dbReference>
<proteinExistence type="predicted"/>
<dbReference type="InterPro" id="IPR000700">
    <property type="entry name" value="PAS-assoc_C"/>
</dbReference>
<dbReference type="PROSITE" id="PS50112">
    <property type="entry name" value="PAS"/>
    <property type="match status" value="1"/>
</dbReference>
<dbReference type="InterPro" id="IPR029787">
    <property type="entry name" value="Nucleotide_cyclase"/>
</dbReference>
<dbReference type="Gene3D" id="3.30.70.270">
    <property type="match status" value="1"/>
</dbReference>
<dbReference type="SUPFAM" id="SSF55785">
    <property type="entry name" value="PYP-like sensor domain (PAS domain)"/>
    <property type="match status" value="1"/>
</dbReference>
<name>R8B0K8_9GAMM</name>
<dbReference type="NCBIfam" id="TIGR00229">
    <property type="entry name" value="sensory_box"/>
    <property type="match status" value="1"/>
</dbReference>
<feature type="domain" description="GGDEF" evidence="5">
    <location>
        <begin position="253"/>
        <end position="387"/>
    </location>
</feature>
<reference evidence="6 7" key="1">
    <citation type="journal article" date="2013" name="Genome Announc.">
        <title>Draft Genome Sequence of the Moderately Halophilic Bacterium Marinobacter lipolyticus Strain SM19.</title>
        <authorList>
            <person name="Papke R.T."/>
            <person name="de la Haba R.R."/>
            <person name="Infante-Dominguez C."/>
            <person name="Perez D."/>
            <person name="Sanchez-Porro C."/>
            <person name="Lapierre P."/>
            <person name="Ventosa A."/>
        </authorList>
    </citation>
    <scope>NUCLEOTIDE SEQUENCE [LARGE SCALE GENOMIC DNA]</scope>
    <source>
        <strain evidence="6 7">SM19</strain>
    </source>
</reference>
<dbReference type="CDD" id="cd01949">
    <property type="entry name" value="GGDEF"/>
    <property type="match status" value="1"/>
</dbReference>
<dbReference type="PROSITE" id="PS50887">
    <property type="entry name" value="GGDEF"/>
    <property type="match status" value="1"/>
</dbReference>
<dbReference type="SMART" id="SM00267">
    <property type="entry name" value="GGDEF"/>
    <property type="match status" value="1"/>
</dbReference>
<dbReference type="FunFam" id="3.30.70.270:FF:000001">
    <property type="entry name" value="Diguanylate cyclase domain protein"/>
    <property type="match status" value="1"/>
</dbReference>
<evidence type="ECO:0000313" key="6">
    <source>
        <dbReference type="EMBL" id="EON92119.1"/>
    </source>
</evidence>
<evidence type="ECO:0000259" key="3">
    <source>
        <dbReference type="PROSITE" id="PS50112"/>
    </source>
</evidence>